<dbReference type="EMBL" id="MFST01000159">
    <property type="protein sequence ID" value="OGI42142.1"/>
    <property type="molecule type" value="Genomic_DNA"/>
</dbReference>
<keyword evidence="1" id="KW-0732">Signal</keyword>
<dbReference type="NCBIfam" id="TIGR04211">
    <property type="entry name" value="SH3_and_anchor"/>
    <property type="match status" value="1"/>
</dbReference>
<comment type="caution">
    <text evidence="4">The sequence shown here is derived from an EMBL/GenBank/DDBJ whole genome shotgun (WGS) entry which is preliminary data.</text>
</comment>
<dbReference type="InterPro" id="IPR010466">
    <property type="entry name" value="DUF1058"/>
</dbReference>
<keyword evidence="3" id="KW-1133">Transmembrane helix</keyword>
<dbReference type="InterPro" id="IPR016476">
    <property type="entry name" value="SH3_dom_pro"/>
</dbReference>
<feature type="coiled-coil region" evidence="2">
    <location>
        <begin position="83"/>
        <end position="110"/>
    </location>
</feature>
<evidence type="ECO:0000313" key="5">
    <source>
        <dbReference type="Proteomes" id="UP000179344"/>
    </source>
</evidence>
<dbReference type="Pfam" id="PF06347">
    <property type="entry name" value="SH3_4"/>
    <property type="match status" value="1"/>
</dbReference>
<reference evidence="4 5" key="1">
    <citation type="journal article" date="2016" name="Nat. Commun.">
        <title>Thousands of microbial genomes shed light on interconnected biogeochemical processes in an aquifer system.</title>
        <authorList>
            <person name="Anantharaman K."/>
            <person name="Brown C.T."/>
            <person name="Hug L.A."/>
            <person name="Sharon I."/>
            <person name="Castelle C.J."/>
            <person name="Probst A.J."/>
            <person name="Thomas B.C."/>
            <person name="Singh A."/>
            <person name="Wilkins M.J."/>
            <person name="Karaoz U."/>
            <person name="Brodie E.L."/>
            <person name="Williams K.H."/>
            <person name="Hubbard S.S."/>
            <person name="Banfield J.F."/>
        </authorList>
    </citation>
    <scope>NUCLEOTIDE SEQUENCE [LARGE SCALE GENOMIC DNA]</scope>
</reference>
<organism evidence="4 5">
    <name type="scientific">Candidatus Muproteobacteria bacterium RBG_16_65_31</name>
    <dbReference type="NCBI Taxonomy" id="1817759"/>
    <lineage>
        <taxon>Bacteria</taxon>
        <taxon>Pseudomonadati</taxon>
        <taxon>Pseudomonadota</taxon>
        <taxon>Candidatus Muproteobacteria</taxon>
    </lineage>
</organism>
<evidence type="ECO:0000256" key="1">
    <source>
        <dbReference type="ARBA" id="ARBA00022729"/>
    </source>
</evidence>
<accession>A0A1F6TAK0</accession>
<keyword evidence="2" id="KW-0175">Coiled coil</keyword>
<dbReference type="Proteomes" id="UP000179344">
    <property type="component" value="Unassembled WGS sequence"/>
</dbReference>
<feature type="transmembrane region" description="Helical" evidence="3">
    <location>
        <begin position="136"/>
        <end position="157"/>
    </location>
</feature>
<proteinExistence type="predicted"/>
<evidence type="ECO:0000256" key="3">
    <source>
        <dbReference type="SAM" id="Phobius"/>
    </source>
</evidence>
<evidence type="ECO:0000313" key="4">
    <source>
        <dbReference type="EMBL" id="OGI42142.1"/>
    </source>
</evidence>
<sequence>MLSVVLLPAWAQAETAYVTDKLTITLRASQVENSAAVKTLEAGAALEVLERTERHARVRDKQGAEGWIEARLLGPEPAARAQLAKSQEELTKARAQLVQVQAQLAKAQAANPAPPATQTSPAASPAPADAAGGFSLAWLIVSFAMLIIGFVAGVIWVRESIRKRMGGMYLRV</sequence>
<evidence type="ECO:0008006" key="6">
    <source>
        <dbReference type="Google" id="ProtNLM"/>
    </source>
</evidence>
<dbReference type="AlphaFoldDB" id="A0A1F6TAK0"/>
<evidence type="ECO:0000256" key="2">
    <source>
        <dbReference type="SAM" id="Coils"/>
    </source>
</evidence>
<gene>
    <name evidence="4" type="ORF">A2V92_06885</name>
</gene>
<keyword evidence="3" id="KW-0472">Membrane</keyword>
<keyword evidence="3" id="KW-0812">Transmembrane</keyword>
<protein>
    <recommendedName>
        <fullName evidence="6">SH3b domain-containing protein</fullName>
    </recommendedName>
</protein>
<dbReference type="Gene3D" id="2.30.30.40">
    <property type="entry name" value="SH3 Domains"/>
    <property type="match status" value="1"/>
</dbReference>
<name>A0A1F6TAK0_9PROT</name>